<feature type="domain" description="PX" evidence="7">
    <location>
        <begin position="31"/>
        <end position="155"/>
    </location>
</feature>
<accession>A0A0P1ARN4</accession>
<dbReference type="GeneID" id="36409169"/>
<dbReference type="OMA" id="FAMSKYP"/>
<keyword evidence="6" id="KW-0472">Membrane</keyword>
<evidence type="ECO:0000256" key="6">
    <source>
        <dbReference type="SAM" id="Phobius"/>
    </source>
</evidence>
<keyword evidence="3" id="KW-0732">Signal</keyword>
<dbReference type="PROSITE" id="PS50195">
    <property type="entry name" value="PX"/>
    <property type="match status" value="1"/>
</dbReference>
<dbReference type="RefSeq" id="XP_024580194.1">
    <property type="nucleotide sequence ID" value="XM_024729859.1"/>
</dbReference>
<organism evidence="8 9">
    <name type="scientific">Plasmopara halstedii</name>
    <name type="common">Downy mildew of sunflower</name>
    <dbReference type="NCBI Taxonomy" id="4781"/>
    <lineage>
        <taxon>Eukaryota</taxon>
        <taxon>Sar</taxon>
        <taxon>Stramenopiles</taxon>
        <taxon>Oomycota</taxon>
        <taxon>Peronosporomycetes</taxon>
        <taxon>Peronosporales</taxon>
        <taxon>Peronosporaceae</taxon>
        <taxon>Plasmopara</taxon>
    </lineage>
</organism>
<dbReference type="InterPro" id="IPR017766">
    <property type="entry name" value="Sphingomyelinase/PLipase_C"/>
</dbReference>
<evidence type="ECO:0000259" key="7">
    <source>
        <dbReference type="PROSITE" id="PS50195"/>
    </source>
</evidence>
<evidence type="ECO:0000256" key="3">
    <source>
        <dbReference type="ARBA" id="ARBA00022729"/>
    </source>
</evidence>
<dbReference type="AlphaFoldDB" id="A0A0P1ARN4"/>
<keyword evidence="6" id="KW-1133">Transmembrane helix</keyword>
<dbReference type="CDD" id="cd06093">
    <property type="entry name" value="PX_domain"/>
    <property type="match status" value="1"/>
</dbReference>
<evidence type="ECO:0000313" key="8">
    <source>
        <dbReference type="EMBL" id="CEG43825.1"/>
    </source>
</evidence>
<protein>
    <recommendedName>
        <fullName evidence="2">sphingomyelin phosphodiesterase</fullName>
        <ecNumber evidence="2">3.1.4.12</ecNumber>
    </recommendedName>
</protein>
<evidence type="ECO:0000256" key="5">
    <source>
        <dbReference type="SAM" id="MobiDB-lite"/>
    </source>
</evidence>
<feature type="region of interest" description="Disordered" evidence="5">
    <location>
        <begin position="1"/>
        <end position="24"/>
    </location>
</feature>
<dbReference type="GO" id="GO:0004767">
    <property type="term" value="F:sphingomyelin phosphodiesterase activity"/>
    <property type="evidence" value="ECO:0007669"/>
    <property type="project" value="UniProtKB-EC"/>
</dbReference>
<dbReference type="PANTHER" id="PTHR16320:SF23">
    <property type="entry name" value="SPHINGOMYELINASE C 1"/>
    <property type="match status" value="1"/>
</dbReference>
<dbReference type="Gene3D" id="3.30.1520.10">
    <property type="entry name" value="Phox-like domain"/>
    <property type="match status" value="1"/>
</dbReference>
<dbReference type="PANTHER" id="PTHR16320">
    <property type="entry name" value="SPHINGOMYELINASE FAMILY MEMBER"/>
    <property type="match status" value="1"/>
</dbReference>
<name>A0A0P1ARN4_PLAHL</name>
<dbReference type="InterPro" id="IPR038772">
    <property type="entry name" value="Sph/SMPD2-like"/>
</dbReference>
<dbReference type="InterPro" id="IPR001683">
    <property type="entry name" value="PX_dom"/>
</dbReference>
<dbReference type="Pfam" id="PF00787">
    <property type="entry name" value="PX"/>
    <property type="match status" value="1"/>
</dbReference>
<dbReference type="InterPro" id="IPR005135">
    <property type="entry name" value="Endo/exonuclease/phosphatase"/>
</dbReference>
<evidence type="ECO:0000313" key="9">
    <source>
        <dbReference type="Proteomes" id="UP000054928"/>
    </source>
</evidence>
<keyword evidence="6" id="KW-0812">Transmembrane</keyword>
<evidence type="ECO:0000256" key="1">
    <source>
        <dbReference type="ARBA" id="ARBA00006335"/>
    </source>
</evidence>
<keyword evidence="9" id="KW-1185">Reference proteome</keyword>
<feature type="compositionally biased region" description="Basic residues" evidence="5">
    <location>
        <begin position="1"/>
        <end position="10"/>
    </location>
</feature>
<dbReference type="STRING" id="4781.A0A0P1ARN4"/>
<dbReference type="Gene3D" id="3.60.10.10">
    <property type="entry name" value="Endonuclease/exonuclease/phosphatase"/>
    <property type="match status" value="1"/>
</dbReference>
<dbReference type="Proteomes" id="UP000054928">
    <property type="component" value="Unassembled WGS sequence"/>
</dbReference>
<dbReference type="SUPFAM" id="SSF56219">
    <property type="entry name" value="DNase I-like"/>
    <property type="match status" value="1"/>
</dbReference>
<dbReference type="OrthoDB" id="40902at2759"/>
<dbReference type="SUPFAM" id="SSF64268">
    <property type="entry name" value="PX domain"/>
    <property type="match status" value="1"/>
</dbReference>
<dbReference type="InterPro" id="IPR036691">
    <property type="entry name" value="Endo/exonu/phosph_ase_sf"/>
</dbReference>
<evidence type="ECO:0000256" key="2">
    <source>
        <dbReference type="ARBA" id="ARBA00012369"/>
    </source>
</evidence>
<keyword evidence="4" id="KW-0378">Hydrolase</keyword>
<sequence>MKRWRRKPRTLAHPTPAHSPSKPHLSAAWLANDAEIGITRVSPPSTKSEPWSYEISLRFPQTRKLWLVQRSYADFQRFHAVIEIDFHDVLDAGRIYLPKPSRRGWDSFQMQSTQPAAADKLRKQLNSYLHKLLEIDGVHSSDTFRDFMTPRSESNDSECAQEGYEIQLKESLSFRRSLRSSSTTSTRTTSSRDSMDGLLLDLTTAFPWRVPPPAVAPSTCDNVVHFGGTIALTALGGLPVGLTKRSALSGPQKVAAVAAGVAGVALTGPLPAVLALSALGGGMGKLQLKKASYLSICKPLRNDKHAKIQFVVENGEQFSGPRRATWFGDAIHLFCRSIGKSIRVIAAPNSKRGHAMATGGDSDKTTVRFVSPYGYTGPLQCGSQVFIQLVNGEWAGQFLGMYGELLIATKTSPVVFQLESRNAGNDTHDCPVAMTKYSKDLNRSTLVPTPTVYPFKLRIMVYNVWLLPSIVSSINEKVSPYAPQRASAIPRCLAPIDVDIVIFCEAFCNLSRDKLVSGMKLHGFPFETKVVGDVSLLGSKKAIDGGCFAMSKYPLNNCQEIIFGNTASGEDRYADKGVVYFQVQVPVKDNSGFDVTQTVHIFGTHLQAWETRSAVAARNRQLTLMREFADSLQIPEYEPLLFAGDLNVNKHANGAQSPNGEYTEMLSLLKVDEPQLQKQSPIYSFDPNTNNLAVDGPSSGGIAERLDYILLERSHRQPLSAFTEIVQLKATRRWTSPRGVSDEIVVDLSDHYPVIGEFHF</sequence>
<feature type="transmembrane region" description="Helical" evidence="6">
    <location>
        <begin position="254"/>
        <end position="279"/>
    </location>
</feature>
<reference evidence="9" key="1">
    <citation type="submission" date="2014-09" db="EMBL/GenBank/DDBJ databases">
        <authorList>
            <person name="Sharma Rahul"/>
            <person name="Thines Marco"/>
        </authorList>
    </citation>
    <scope>NUCLEOTIDE SEQUENCE [LARGE SCALE GENOMIC DNA]</scope>
</reference>
<proteinExistence type="inferred from homology"/>
<dbReference type="EMBL" id="CCYD01000810">
    <property type="protein sequence ID" value="CEG43825.1"/>
    <property type="molecule type" value="Genomic_DNA"/>
</dbReference>
<dbReference type="EC" id="3.1.4.12" evidence="2"/>
<dbReference type="GO" id="GO:0035091">
    <property type="term" value="F:phosphatidylinositol binding"/>
    <property type="evidence" value="ECO:0007669"/>
    <property type="project" value="InterPro"/>
</dbReference>
<dbReference type="InterPro" id="IPR036871">
    <property type="entry name" value="PX_dom_sf"/>
</dbReference>
<dbReference type="Pfam" id="PF03372">
    <property type="entry name" value="Exo_endo_phos"/>
    <property type="match status" value="1"/>
</dbReference>
<evidence type="ECO:0000256" key="4">
    <source>
        <dbReference type="ARBA" id="ARBA00022801"/>
    </source>
</evidence>
<comment type="similarity">
    <text evidence="1">Belongs to the neutral sphingomyelinase family.</text>
</comment>
<dbReference type="CDD" id="cd09078">
    <property type="entry name" value="nSMase"/>
    <property type="match status" value="1"/>
</dbReference>
<dbReference type="GO" id="GO:0005576">
    <property type="term" value="C:extracellular region"/>
    <property type="evidence" value="ECO:0007669"/>
    <property type="project" value="InterPro"/>
</dbReference>